<feature type="region of interest" description="Disordered" evidence="7">
    <location>
        <begin position="215"/>
        <end position="239"/>
    </location>
</feature>
<keyword evidence="2" id="KW-0677">Repeat</keyword>
<dbReference type="InterPro" id="IPR009057">
    <property type="entry name" value="Homeodomain-like_sf"/>
</dbReference>
<dbReference type="PANTHER" id="PTHR45675">
    <property type="entry name" value="MYB TRANSCRIPTION FACTOR-RELATED-RELATED"/>
    <property type="match status" value="1"/>
</dbReference>
<evidence type="ECO:0000256" key="2">
    <source>
        <dbReference type="ARBA" id="ARBA00022737"/>
    </source>
</evidence>
<dbReference type="CDD" id="cd00167">
    <property type="entry name" value="SANT"/>
    <property type="match status" value="2"/>
</dbReference>
<evidence type="ECO:0000256" key="5">
    <source>
        <dbReference type="ARBA" id="ARBA00023163"/>
    </source>
</evidence>
<dbReference type="InterPro" id="IPR001005">
    <property type="entry name" value="SANT/Myb"/>
</dbReference>
<dbReference type="PROSITE" id="PS50090">
    <property type="entry name" value="MYB_LIKE"/>
    <property type="match status" value="2"/>
</dbReference>
<evidence type="ECO:0000256" key="4">
    <source>
        <dbReference type="ARBA" id="ARBA00023125"/>
    </source>
</evidence>
<dbReference type="SMART" id="SM00717">
    <property type="entry name" value="SANT"/>
    <property type="match status" value="2"/>
</dbReference>
<dbReference type="Pfam" id="PF00249">
    <property type="entry name" value="Myb_DNA-binding"/>
    <property type="match status" value="2"/>
</dbReference>
<dbReference type="GO" id="GO:0043565">
    <property type="term" value="F:sequence-specific DNA binding"/>
    <property type="evidence" value="ECO:0007669"/>
    <property type="project" value="InterPro"/>
</dbReference>
<dbReference type="GO" id="GO:0005634">
    <property type="term" value="C:nucleus"/>
    <property type="evidence" value="ECO:0007669"/>
    <property type="project" value="UniProtKB-SubCell"/>
</dbReference>
<dbReference type="AlphaFoldDB" id="A0A6N2MWR1"/>
<dbReference type="SUPFAM" id="SSF46689">
    <property type="entry name" value="Homeodomain-like"/>
    <property type="match status" value="1"/>
</dbReference>
<feature type="domain" description="Myb-like" evidence="8">
    <location>
        <begin position="72"/>
        <end position="122"/>
    </location>
</feature>
<evidence type="ECO:0008006" key="11">
    <source>
        <dbReference type="Google" id="ProtNLM"/>
    </source>
</evidence>
<dbReference type="InterPro" id="IPR017930">
    <property type="entry name" value="Myb_dom"/>
</dbReference>
<dbReference type="FunFam" id="1.10.10.60:FF:000011">
    <property type="entry name" value="Myb transcription factor"/>
    <property type="match status" value="1"/>
</dbReference>
<dbReference type="EMBL" id="CAADRP010002007">
    <property type="protein sequence ID" value="VFU58850.1"/>
    <property type="molecule type" value="Genomic_DNA"/>
</dbReference>
<evidence type="ECO:0000256" key="6">
    <source>
        <dbReference type="ARBA" id="ARBA00023242"/>
    </source>
</evidence>
<feature type="domain" description="Myb-like" evidence="8">
    <location>
        <begin position="19"/>
        <end position="71"/>
    </location>
</feature>
<keyword evidence="5" id="KW-0804">Transcription</keyword>
<evidence type="ECO:0000256" key="1">
    <source>
        <dbReference type="ARBA" id="ARBA00004123"/>
    </source>
</evidence>
<gene>
    <name evidence="10" type="ORF">SVIM_LOCUS430851</name>
</gene>
<evidence type="ECO:0000256" key="3">
    <source>
        <dbReference type="ARBA" id="ARBA00023015"/>
    </source>
</evidence>
<dbReference type="InterPro" id="IPR044676">
    <property type="entry name" value="EOBI/EOBII-like_plant"/>
</dbReference>
<dbReference type="FunFam" id="1.10.10.60:FF:000107">
    <property type="entry name" value="MYB transcription factor"/>
    <property type="match status" value="1"/>
</dbReference>
<feature type="domain" description="HTH myb-type" evidence="9">
    <location>
        <begin position="19"/>
        <end position="71"/>
    </location>
</feature>
<evidence type="ECO:0000313" key="10">
    <source>
        <dbReference type="EMBL" id="VFU58850.1"/>
    </source>
</evidence>
<dbReference type="GO" id="GO:0003700">
    <property type="term" value="F:DNA-binding transcription factor activity"/>
    <property type="evidence" value="ECO:0007669"/>
    <property type="project" value="InterPro"/>
</dbReference>
<name>A0A6N2MWR1_SALVM</name>
<accession>A0A6N2MWR1</accession>
<sequence>MNPRVREHGLASTETEDQDMGTRKGPWTIEEDSLLAHYITNHGEGHWNTAARCAGLNRTGKSCRLRWLNYLRPNVRRGNITLQEQLLILQLHSRWGNRWSKIAQQLPGRTDNEIKNYWRTRVQKQAKQLKCEVNSKQFRDTMRYAWIPRLIERIQAESESPVDQPIISTPTYHSSSQIDIPVAASESGSDLIDPNILPDISGSCTFSDSLDAQVSSGSDLTCSQNPPSSHDMQNGSCSYPENDSVPWGWYEHGVDMQGVDQGGYGLIGGGDSMENFWNEENIWFLHQQLM</sequence>
<reference evidence="10" key="1">
    <citation type="submission" date="2019-03" db="EMBL/GenBank/DDBJ databases">
        <authorList>
            <person name="Mank J."/>
            <person name="Almeida P."/>
        </authorList>
    </citation>
    <scope>NUCLEOTIDE SEQUENCE</scope>
    <source>
        <strain evidence="10">78183</strain>
    </source>
</reference>
<evidence type="ECO:0000256" key="7">
    <source>
        <dbReference type="SAM" id="MobiDB-lite"/>
    </source>
</evidence>
<evidence type="ECO:0000259" key="9">
    <source>
        <dbReference type="PROSITE" id="PS51294"/>
    </source>
</evidence>
<protein>
    <recommendedName>
        <fullName evidence="11">MYB transcription factor</fullName>
    </recommendedName>
</protein>
<keyword evidence="6" id="KW-0539">Nucleus</keyword>
<dbReference type="Gene3D" id="1.10.10.60">
    <property type="entry name" value="Homeodomain-like"/>
    <property type="match status" value="2"/>
</dbReference>
<keyword evidence="3" id="KW-0805">Transcription regulation</keyword>
<organism evidence="10">
    <name type="scientific">Salix viminalis</name>
    <name type="common">Common osier</name>
    <name type="synonym">Basket willow</name>
    <dbReference type="NCBI Taxonomy" id="40686"/>
    <lineage>
        <taxon>Eukaryota</taxon>
        <taxon>Viridiplantae</taxon>
        <taxon>Streptophyta</taxon>
        <taxon>Embryophyta</taxon>
        <taxon>Tracheophyta</taxon>
        <taxon>Spermatophyta</taxon>
        <taxon>Magnoliopsida</taxon>
        <taxon>eudicotyledons</taxon>
        <taxon>Gunneridae</taxon>
        <taxon>Pentapetalae</taxon>
        <taxon>rosids</taxon>
        <taxon>fabids</taxon>
        <taxon>Malpighiales</taxon>
        <taxon>Salicaceae</taxon>
        <taxon>Saliceae</taxon>
        <taxon>Salix</taxon>
    </lineage>
</organism>
<proteinExistence type="predicted"/>
<feature type="domain" description="HTH myb-type" evidence="9">
    <location>
        <begin position="72"/>
        <end position="126"/>
    </location>
</feature>
<dbReference type="PROSITE" id="PS51294">
    <property type="entry name" value="HTH_MYB"/>
    <property type="match status" value="2"/>
</dbReference>
<dbReference type="PANTHER" id="PTHR45675:SF31">
    <property type="entry name" value="MYB TRANSCRIPTION FACTOR"/>
    <property type="match status" value="1"/>
</dbReference>
<feature type="region of interest" description="Disordered" evidence="7">
    <location>
        <begin position="1"/>
        <end position="25"/>
    </location>
</feature>
<comment type="subcellular location">
    <subcellularLocation>
        <location evidence="1">Nucleus</location>
    </subcellularLocation>
</comment>
<keyword evidence="4" id="KW-0238">DNA-binding</keyword>
<evidence type="ECO:0000259" key="8">
    <source>
        <dbReference type="PROSITE" id="PS50090"/>
    </source>
</evidence>